<comment type="caution">
    <text evidence="1">The sequence shown here is derived from an EMBL/GenBank/DDBJ whole genome shotgun (WGS) entry which is preliminary data.</text>
</comment>
<dbReference type="EMBL" id="PCUC01000094">
    <property type="protein sequence ID" value="PIQ06725.1"/>
    <property type="molecule type" value="Genomic_DNA"/>
</dbReference>
<reference evidence="1 2" key="1">
    <citation type="submission" date="2017-09" db="EMBL/GenBank/DDBJ databases">
        <title>Depth-based differentiation of microbial function through sediment-hosted aquifers and enrichment of novel symbionts in the deep terrestrial subsurface.</title>
        <authorList>
            <person name="Probst A.J."/>
            <person name="Ladd B."/>
            <person name="Jarett J.K."/>
            <person name="Geller-Mcgrath D.E."/>
            <person name="Sieber C.M."/>
            <person name="Emerson J.B."/>
            <person name="Anantharaman K."/>
            <person name="Thomas B.C."/>
            <person name="Malmstrom R."/>
            <person name="Stieglmeier M."/>
            <person name="Klingl A."/>
            <person name="Woyke T."/>
            <person name="Ryan C.M."/>
            <person name="Banfield J.F."/>
        </authorList>
    </citation>
    <scope>NUCLEOTIDE SEQUENCE [LARGE SCALE GENOMIC DNA]</scope>
    <source>
        <strain evidence="1">CG18_big_fil_WC_8_21_14_2_50_37_10</strain>
    </source>
</reference>
<accession>A0A2H0FJA7</accession>
<evidence type="ECO:0000313" key="2">
    <source>
        <dbReference type="Proteomes" id="UP000230778"/>
    </source>
</evidence>
<name>A0A2H0FJA7_9BACT</name>
<gene>
    <name evidence="1" type="ORF">COW72_01690</name>
</gene>
<dbReference type="AlphaFoldDB" id="A0A2H0FJA7"/>
<dbReference type="InterPro" id="IPR012340">
    <property type="entry name" value="NA-bd_OB-fold"/>
</dbReference>
<sequence>MSDELEKRGIKLEVILGKERLILEEDGYLLSQERIGSEQFGLRCSIPKREKLMPLCFNVDGNKNITLMKLRSEDERFSVFSKKISVTKTDFNILTTHYPENNLRILFPEEKGRFEIWEVAIVSQDGLFFLTEQKTYEAQCFREDNGKMICPRFETKTQWPQLMTVVKPILEKEELPPTPKNTPPSPTKAMGFSKNHGKVVWWNLAQGWGEIVLDAKGTTAKVHWKGILPNPKRRLKSLLPGQIISYRKLDQARGRTGFLLEAKKVSPLEREEKNANC</sequence>
<protein>
    <recommendedName>
        <fullName evidence="3">CSD domain-containing protein</fullName>
    </recommendedName>
</protein>
<evidence type="ECO:0000313" key="1">
    <source>
        <dbReference type="EMBL" id="PIQ06725.1"/>
    </source>
</evidence>
<dbReference type="SUPFAM" id="SSF50249">
    <property type="entry name" value="Nucleic acid-binding proteins"/>
    <property type="match status" value="1"/>
</dbReference>
<dbReference type="Proteomes" id="UP000230778">
    <property type="component" value="Unassembled WGS sequence"/>
</dbReference>
<organism evidence="1 2">
    <name type="scientific">Candidatus Nealsonbacteria bacterium CG18_big_fil_WC_8_21_14_2_50_37_10</name>
    <dbReference type="NCBI Taxonomy" id="1974717"/>
    <lineage>
        <taxon>Bacteria</taxon>
        <taxon>Candidatus Nealsoniibacteriota</taxon>
    </lineage>
</organism>
<evidence type="ECO:0008006" key="3">
    <source>
        <dbReference type="Google" id="ProtNLM"/>
    </source>
</evidence>
<proteinExistence type="predicted"/>
<dbReference type="Gene3D" id="2.40.50.140">
    <property type="entry name" value="Nucleic acid-binding proteins"/>
    <property type="match status" value="1"/>
</dbReference>